<evidence type="ECO:0000256" key="1">
    <source>
        <dbReference type="SAM" id="MobiDB-lite"/>
    </source>
</evidence>
<dbReference type="Gene3D" id="1.20.120.1240">
    <property type="entry name" value="Dynamin, middle domain"/>
    <property type="match status" value="1"/>
</dbReference>
<dbReference type="EMBL" id="KN823049">
    <property type="protein sequence ID" value="KIO25087.1"/>
    <property type="molecule type" value="Genomic_DNA"/>
</dbReference>
<feature type="compositionally biased region" description="Polar residues" evidence="1">
    <location>
        <begin position="225"/>
        <end position="235"/>
    </location>
</feature>
<feature type="domain" description="GED" evidence="2">
    <location>
        <begin position="321"/>
        <end position="384"/>
    </location>
</feature>
<sequence>MDDKVRMVYDAFASAVERSRVEFRPWMREHHHHGASDEEEDGKMVMYVDDLWEKIATEVSARGNLSAQTVQEDIIRSVTSSWEFLASECLNGVREVLSQLVTSIVDLHFRCAGDGNQLRMIVQSIADGQLHSQVEMTGRKLADFGALETRNVFTSSHGRLRDSAGAILSHFKDLRRQADHNILEQGALRQSPVPMGRTEVVKASSKSLDHVVPVAGPSHSRESHTMSVPSSFTGQTSSLFSKNVPLSTVATSEDQGRSSDGPGGLRRRLVEQQRQRADSLRNANEAIQVALSSLRSVGFHDLSSPEQLLEKLVEPDPVDEVLEIMANVVAYLDIASLRFVDYITLHIEDYLVNAIGDKINAAVVANLDLSGANIEERCLRWMAA</sequence>
<dbReference type="HOGENOM" id="CLU_720007_0_0_1"/>
<dbReference type="OrthoDB" id="3164627at2759"/>
<feature type="region of interest" description="Disordered" evidence="1">
    <location>
        <begin position="247"/>
        <end position="277"/>
    </location>
</feature>
<dbReference type="PROSITE" id="PS51388">
    <property type="entry name" value="GED"/>
    <property type="match status" value="1"/>
</dbReference>
<reference evidence="4" key="2">
    <citation type="submission" date="2015-01" db="EMBL/GenBank/DDBJ databases">
        <title>Evolutionary Origins and Diversification of the Mycorrhizal Mutualists.</title>
        <authorList>
            <consortium name="DOE Joint Genome Institute"/>
            <consortium name="Mycorrhizal Genomics Consortium"/>
            <person name="Kohler A."/>
            <person name="Kuo A."/>
            <person name="Nagy L.G."/>
            <person name="Floudas D."/>
            <person name="Copeland A."/>
            <person name="Barry K.W."/>
            <person name="Cichocki N."/>
            <person name="Veneault-Fourrey C."/>
            <person name="LaButti K."/>
            <person name="Lindquist E.A."/>
            <person name="Lipzen A."/>
            <person name="Lundell T."/>
            <person name="Morin E."/>
            <person name="Murat C."/>
            <person name="Riley R."/>
            <person name="Ohm R."/>
            <person name="Sun H."/>
            <person name="Tunlid A."/>
            <person name="Henrissat B."/>
            <person name="Grigoriev I.V."/>
            <person name="Hibbett D.S."/>
            <person name="Martin F."/>
        </authorList>
    </citation>
    <scope>NUCLEOTIDE SEQUENCE [LARGE SCALE GENOMIC DNA]</scope>
    <source>
        <strain evidence="4">MUT 4182</strain>
    </source>
</reference>
<feature type="compositionally biased region" description="Basic and acidic residues" evidence="1">
    <location>
        <begin position="268"/>
        <end position="277"/>
    </location>
</feature>
<reference evidence="3 4" key="1">
    <citation type="submission" date="2014-04" db="EMBL/GenBank/DDBJ databases">
        <authorList>
            <consortium name="DOE Joint Genome Institute"/>
            <person name="Kuo A."/>
            <person name="Girlanda M."/>
            <person name="Perotto S."/>
            <person name="Kohler A."/>
            <person name="Nagy L.G."/>
            <person name="Floudas D."/>
            <person name="Copeland A."/>
            <person name="Barry K.W."/>
            <person name="Cichocki N."/>
            <person name="Veneault-Fourrey C."/>
            <person name="LaButti K."/>
            <person name="Lindquist E.A."/>
            <person name="Lipzen A."/>
            <person name="Lundell T."/>
            <person name="Morin E."/>
            <person name="Murat C."/>
            <person name="Sun H."/>
            <person name="Tunlid A."/>
            <person name="Henrissat B."/>
            <person name="Grigoriev I.V."/>
            <person name="Hibbett D.S."/>
            <person name="Martin F."/>
            <person name="Nordberg H.P."/>
            <person name="Cantor M.N."/>
            <person name="Hua S.X."/>
        </authorList>
    </citation>
    <scope>NUCLEOTIDE SEQUENCE [LARGE SCALE GENOMIC DNA]</scope>
    <source>
        <strain evidence="3 4">MUT 4182</strain>
    </source>
</reference>
<organism evidence="3 4">
    <name type="scientific">Tulasnella calospora MUT 4182</name>
    <dbReference type="NCBI Taxonomy" id="1051891"/>
    <lineage>
        <taxon>Eukaryota</taxon>
        <taxon>Fungi</taxon>
        <taxon>Dikarya</taxon>
        <taxon>Basidiomycota</taxon>
        <taxon>Agaricomycotina</taxon>
        <taxon>Agaricomycetes</taxon>
        <taxon>Cantharellales</taxon>
        <taxon>Tulasnellaceae</taxon>
        <taxon>Tulasnella</taxon>
    </lineage>
</organism>
<evidence type="ECO:0000259" key="2">
    <source>
        <dbReference type="PROSITE" id="PS51388"/>
    </source>
</evidence>
<dbReference type="Proteomes" id="UP000054248">
    <property type="component" value="Unassembled WGS sequence"/>
</dbReference>
<dbReference type="AlphaFoldDB" id="A0A0C3LUK0"/>
<proteinExistence type="predicted"/>
<evidence type="ECO:0000313" key="3">
    <source>
        <dbReference type="EMBL" id="KIO25087.1"/>
    </source>
</evidence>
<dbReference type="STRING" id="1051891.A0A0C3LUK0"/>
<protein>
    <recommendedName>
        <fullName evidence="2">GED domain-containing protein</fullName>
    </recommendedName>
</protein>
<gene>
    <name evidence="3" type="ORF">M407DRAFT_25616</name>
</gene>
<dbReference type="InterPro" id="IPR020850">
    <property type="entry name" value="GED_dom"/>
</dbReference>
<evidence type="ECO:0000313" key="4">
    <source>
        <dbReference type="Proteomes" id="UP000054248"/>
    </source>
</evidence>
<keyword evidence="4" id="KW-1185">Reference proteome</keyword>
<name>A0A0C3LUK0_9AGAM</name>
<feature type="region of interest" description="Disordered" evidence="1">
    <location>
        <begin position="211"/>
        <end position="235"/>
    </location>
</feature>
<accession>A0A0C3LUK0</accession>